<name>A0A3M5WEU8_PSEAP</name>
<organism evidence="1 2">
    <name type="scientific">Pseudomonas syringae pv. aptata</name>
    <dbReference type="NCBI Taxonomy" id="83167"/>
    <lineage>
        <taxon>Bacteria</taxon>
        <taxon>Pseudomonadati</taxon>
        <taxon>Pseudomonadota</taxon>
        <taxon>Gammaproteobacteria</taxon>
        <taxon>Pseudomonadales</taxon>
        <taxon>Pseudomonadaceae</taxon>
        <taxon>Pseudomonas</taxon>
        <taxon>Pseudomonas syringae</taxon>
    </lineage>
</organism>
<accession>A0A3M5WEU8</accession>
<evidence type="ECO:0000313" key="1">
    <source>
        <dbReference type="EMBL" id="RMU68225.1"/>
    </source>
</evidence>
<comment type="caution">
    <text evidence="1">The sequence shown here is derived from an EMBL/GenBank/DDBJ whole genome shotgun (WGS) entry which is preliminary data.</text>
</comment>
<protein>
    <submittedName>
        <fullName evidence="1">Uncharacterized protein</fullName>
    </submittedName>
</protein>
<dbReference type="AlphaFoldDB" id="A0A3M5WEU8"/>
<proteinExistence type="predicted"/>
<dbReference type="Proteomes" id="UP000274315">
    <property type="component" value="Unassembled WGS sequence"/>
</dbReference>
<evidence type="ECO:0000313" key="2">
    <source>
        <dbReference type="Proteomes" id="UP000274315"/>
    </source>
</evidence>
<dbReference type="EMBL" id="RBUF01000697">
    <property type="protein sequence ID" value="RMU68225.1"/>
    <property type="molecule type" value="Genomic_DNA"/>
</dbReference>
<reference evidence="1 2" key="1">
    <citation type="submission" date="2018-08" db="EMBL/GenBank/DDBJ databases">
        <title>Recombination of ecologically and evolutionarily significant loci maintains genetic cohesion in the Pseudomonas syringae species complex.</title>
        <authorList>
            <person name="Dillon M."/>
            <person name="Thakur S."/>
            <person name="Almeida R.N.D."/>
            <person name="Weir B.S."/>
            <person name="Guttman D.S."/>
        </authorList>
    </citation>
    <scope>NUCLEOTIDE SEQUENCE [LARGE SCALE GENOMIC DNA]</scope>
    <source>
        <strain evidence="1 2">ICMP 11935</strain>
    </source>
</reference>
<sequence length="396" mass="43902">MHQKAQAILRVIRVQRHVSAPGLEDGQQADNHLQTALGGQPDAHIRADAEGEQVMRQAVGLTVELAVAQRSTFEDDRTLGLPTRDLGFDQAMHAIGRLGQRCRAVPLIQYLFAFGIADQRQCADRLLGVQRHLLQQLTIMPAQALDAGLVEQVGVVFHQQAQHTVALDPFERQVELGRGAPGAVWRHAQARHLCGVARGVLQHHHHLKQRRIRGIALRVDGLHHAVERHILMRVDIQQSGAYFAQQLGKGLLRIETLANHLSVDEMADQRLDFGTAAVGEWRTDAQVSLSAVAPEQDRQRADQHVEQRALGLSGQCIERTQGGAVDRRAEGRPDVALHDRTRPVGRHVEQRRRVGQRALPELQLPGQRLVAQTLLLPAGVIGALHRQRRQTGRLTA</sequence>
<gene>
    <name evidence="1" type="ORF">ALP24_05666</name>
</gene>
<dbReference type="AntiFam" id="ANF00178">
    <property type="entry name" value="Shadow ORF (opposite dhbF)"/>
</dbReference>